<dbReference type="SUPFAM" id="SSF81593">
    <property type="entry name" value="Nucleotidyltransferase substrate binding subunit/domain"/>
    <property type="match status" value="1"/>
</dbReference>
<accession>A0A7W5P9G2</accession>
<sequence length="165" mass="18545">MTTAQTILEEQLQVAERMQHHLHRSWGAIQPDLPLQSAAVPRLDDDTIDRLDLFLSRFGKLQDFMAGKLFRALARASLEDTGADVSLLDTLNRMEKFGVLLAVDDWLEVRQLRNAFAHEYLNDSAAIAENINSAARLYPLLSDTLGRCRDFQARHILRASGNGDA</sequence>
<organism evidence="1 2">
    <name type="scientific">Halomonas campaniensis</name>
    <dbReference type="NCBI Taxonomy" id="213554"/>
    <lineage>
        <taxon>Bacteria</taxon>
        <taxon>Pseudomonadati</taxon>
        <taxon>Pseudomonadota</taxon>
        <taxon>Gammaproteobacteria</taxon>
        <taxon>Oceanospirillales</taxon>
        <taxon>Halomonadaceae</taxon>
        <taxon>Halomonas</taxon>
    </lineage>
</organism>
<reference evidence="1 2" key="1">
    <citation type="submission" date="2020-08" db="EMBL/GenBank/DDBJ databases">
        <title>Genomic Encyclopedia of Archaeal and Bacterial Type Strains, Phase II (KMG-II): from individual species to whole genera.</title>
        <authorList>
            <person name="Goeker M."/>
        </authorList>
    </citation>
    <scope>NUCLEOTIDE SEQUENCE [LARGE SCALE GENOMIC DNA]</scope>
    <source>
        <strain evidence="1 2">5AG</strain>
    </source>
</reference>
<evidence type="ECO:0000313" key="1">
    <source>
        <dbReference type="EMBL" id="MBB3329542.1"/>
    </source>
</evidence>
<evidence type="ECO:0000313" key="2">
    <source>
        <dbReference type="Proteomes" id="UP000553442"/>
    </source>
</evidence>
<evidence type="ECO:0008006" key="3">
    <source>
        <dbReference type="Google" id="ProtNLM"/>
    </source>
</evidence>
<comment type="caution">
    <text evidence="1">The sequence shown here is derived from an EMBL/GenBank/DDBJ whole genome shotgun (WGS) entry which is preliminary data.</text>
</comment>
<keyword evidence="2" id="KW-1185">Reference proteome</keyword>
<dbReference type="Proteomes" id="UP000553442">
    <property type="component" value="Unassembled WGS sequence"/>
</dbReference>
<dbReference type="Gene3D" id="1.20.120.330">
    <property type="entry name" value="Nucleotidyltransferases domain 2"/>
    <property type="match status" value="1"/>
</dbReference>
<protein>
    <recommendedName>
        <fullName evidence="3">DUF86 domain-containing protein</fullName>
    </recommendedName>
</protein>
<dbReference type="EMBL" id="JACHZF010000002">
    <property type="protein sequence ID" value="MBB3329542.1"/>
    <property type="molecule type" value="Genomic_DNA"/>
</dbReference>
<proteinExistence type="predicted"/>
<name>A0A7W5P9G2_9GAMM</name>
<dbReference type="AlphaFoldDB" id="A0A7W5P9G2"/>
<gene>
    <name evidence="1" type="ORF">BDK63_000382</name>
</gene>
<dbReference type="RefSeq" id="WP_183329624.1">
    <property type="nucleotide sequence ID" value="NZ_JACHZF010000002.1"/>
</dbReference>